<proteinExistence type="predicted"/>
<gene>
    <name evidence="2" type="ORF">H0A36_17650</name>
</gene>
<dbReference type="AlphaFoldDB" id="A0A853I801"/>
<reference evidence="2 3" key="1">
    <citation type="submission" date="2020-07" db="EMBL/GenBank/DDBJ databases">
        <title>Endozoicomonas sp. nov., isolated from sediment.</title>
        <authorList>
            <person name="Gu T."/>
        </authorList>
    </citation>
    <scope>NUCLEOTIDE SEQUENCE [LARGE SCALE GENOMIC DNA]</scope>
    <source>
        <strain evidence="2 3">SM1973</strain>
    </source>
</reference>
<evidence type="ECO:0000313" key="2">
    <source>
        <dbReference type="EMBL" id="NYZ67842.1"/>
    </source>
</evidence>
<evidence type="ECO:0000313" key="3">
    <source>
        <dbReference type="Proteomes" id="UP000569732"/>
    </source>
</evidence>
<comment type="caution">
    <text evidence="2">The sequence shown here is derived from an EMBL/GenBank/DDBJ whole genome shotgun (WGS) entry which is preliminary data.</text>
</comment>
<dbReference type="RefSeq" id="WP_180569865.1">
    <property type="nucleotide sequence ID" value="NZ_JACCKB010000030.1"/>
</dbReference>
<feature type="domain" description="DUF3991" evidence="1">
    <location>
        <begin position="129"/>
        <end position="195"/>
    </location>
</feature>
<sequence length="306" mass="34719">MDAELEHFKTAINLTEYMAFEGYVIDRHESCKNSIVMRHKASDDKLIVTRDRDQHWVYFSVRDESDNGSIIDFIQHRQGSSLGHVRCHLRQWMGNVPMTHYVSDVQPITKDIAAVVQALNKMPITATSPYLIKARLLSPATLGHPRFFGRIRQDTYANAVFPHFDQSGVTGYEIKNRKFTGFSSAGTKSLWVSHCKKSDKGLVIAESAIDALSHFECRPSEDRRYLSTGGKLNPNQKSLIQAAIKKMPKGALLIAAYDNDKEGEGYYQQLKELNEGWCSISWDKPPVHDMDWNEMLQSVKSIGQLP</sequence>
<dbReference type="InterPro" id="IPR025054">
    <property type="entry name" value="DUF3991"/>
</dbReference>
<keyword evidence="3" id="KW-1185">Reference proteome</keyword>
<evidence type="ECO:0000259" key="1">
    <source>
        <dbReference type="Pfam" id="PF13154"/>
    </source>
</evidence>
<accession>A0A853I801</accession>
<name>A0A853I801_9GAMM</name>
<dbReference type="Gene3D" id="3.40.1360.10">
    <property type="match status" value="1"/>
</dbReference>
<dbReference type="Pfam" id="PF13155">
    <property type="entry name" value="Toprim_2"/>
    <property type="match status" value="1"/>
</dbReference>
<organism evidence="2 3">
    <name type="scientific">Spartinivicinus marinus</name>
    <dbReference type="NCBI Taxonomy" id="2994442"/>
    <lineage>
        <taxon>Bacteria</taxon>
        <taxon>Pseudomonadati</taxon>
        <taxon>Pseudomonadota</taxon>
        <taxon>Gammaproteobacteria</taxon>
        <taxon>Oceanospirillales</taxon>
        <taxon>Zooshikellaceae</taxon>
        <taxon>Spartinivicinus</taxon>
    </lineage>
</organism>
<dbReference type="EMBL" id="JACCKB010000030">
    <property type="protein sequence ID" value="NYZ67842.1"/>
    <property type="molecule type" value="Genomic_DNA"/>
</dbReference>
<protein>
    <submittedName>
        <fullName evidence="2">Toprim domain-containing protein</fullName>
    </submittedName>
</protein>
<dbReference type="Pfam" id="PF13154">
    <property type="entry name" value="DUF3991"/>
    <property type="match status" value="1"/>
</dbReference>
<dbReference type="CDD" id="cd00188">
    <property type="entry name" value="TOPRIM"/>
    <property type="match status" value="1"/>
</dbReference>
<dbReference type="Proteomes" id="UP000569732">
    <property type="component" value="Unassembled WGS sequence"/>
</dbReference>